<evidence type="ECO:0000256" key="9">
    <source>
        <dbReference type="SAM" id="SignalP"/>
    </source>
</evidence>
<dbReference type="InterPro" id="IPR039808">
    <property type="entry name" value="Cadherin"/>
</dbReference>
<feature type="chain" id="PRO_5018115609" description="Cadherin domain-containing protein" evidence="9">
    <location>
        <begin position="23"/>
        <end position="769"/>
    </location>
</feature>
<dbReference type="PANTHER" id="PTHR24027">
    <property type="entry name" value="CADHERIN-23"/>
    <property type="match status" value="1"/>
</dbReference>
<dbReference type="GO" id="GO:0007156">
    <property type="term" value="P:homophilic cell adhesion via plasma membrane adhesion molecules"/>
    <property type="evidence" value="ECO:0007669"/>
    <property type="project" value="InterPro"/>
</dbReference>
<dbReference type="Gene3D" id="2.60.40.60">
    <property type="entry name" value="Cadherins"/>
    <property type="match status" value="1"/>
</dbReference>
<dbReference type="AlphaFoldDB" id="A0A3G3IMU6"/>
<dbReference type="PANTHER" id="PTHR24027:SF422">
    <property type="entry name" value="CADHERIN DOMAIN-CONTAINING PROTEIN"/>
    <property type="match status" value="1"/>
</dbReference>
<evidence type="ECO:0000256" key="8">
    <source>
        <dbReference type="SAM" id="Phobius"/>
    </source>
</evidence>
<dbReference type="GO" id="GO:0045296">
    <property type="term" value="F:cadherin binding"/>
    <property type="evidence" value="ECO:0007669"/>
    <property type="project" value="TreeGrafter"/>
</dbReference>
<dbReference type="GO" id="GO:0016342">
    <property type="term" value="C:catenin complex"/>
    <property type="evidence" value="ECO:0007669"/>
    <property type="project" value="TreeGrafter"/>
</dbReference>
<name>A0A3G3IMU6_9GAMM</name>
<gene>
    <name evidence="11" type="ORF">MS2017_1510</name>
</gene>
<dbReference type="CDD" id="cd11304">
    <property type="entry name" value="Cadherin_repeat"/>
    <property type="match status" value="2"/>
</dbReference>
<accession>A0A3G3IMU6</accession>
<dbReference type="InterPro" id="IPR002126">
    <property type="entry name" value="Cadherin-like_dom"/>
</dbReference>
<evidence type="ECO:0000256" key="7">
    <source>
        <dbReference type="ARBA" id="ARBA00023136"/>
    </source>
</evidence>
<dbReference type="GO" id="GO:0007043">
    <property type="term" value="P:cell-cell junction assembly"/>
    <property type="evidence" value="ECO:0007669"/>
    <property type="project" value="TreeGrafter"/>
</dbReference>
<dbReference type="Proteomes" id="UP000278334">
    <property type="component" value="Chromosome"/>
</dbReference>
<dbReference type="EMBL" id="CP024634">
    <property type="protein sequence ID" value="AYQ57196.1"/>
    <property type="molecule type" value="Genomic_DNA"/>
</dbReference>
<keyword evidence="4" id="KW-0677">Repeat</keyword>
<dbReference type="GO" id="GO:0044331">
    <property type="term" value="P:cell-cell adhesion mediated by cadherin"/>
    <property type="evidence" value="ECO:0007669"/>
    <property type="project" value="TreeGrafter"/>
</dbReference>
<dbReference type="GO" id="GO:0016339">
    <property type="term" value="P:calcium-dependent cell-cell adhesion via plasma membrane cell adhesion molecules"/>
    <property type="evidence" value="ECO:0007669"/>
    <property type="project" value="TreeGrafter"/>
</dbReference>
<evidence type="ECO:0000313" key="11">
    <source>
        <dbReference type="EMBL" id="AYQ57196.1"/>
    </source>
</evidence>
<protein>
    <recommendedName>
        <fullName evidence="10">Cadherin domain-containing protein</fullName>
    </recommendedName>
</protein>
<dbReference type="SMART" id="SM00112">
    <property type="entry name" value="CA"/>
    <property type="match status" value="2"/>
</dbReference>
<evidence type="ECO:0000313" key="12">
    <source>
        <dbReference type="Proteomes" id="UP000278334"/>
    </source>
</evidence>
<feature type="domain" description="Cadherin" evidence="10">
    <location>
        <begin position="249"/>
        <end position="349"/>
    </location>
</feature>
<comment type="subcellular location">
    <subcellularLocation>
        <location evidence="1">Membrane</location>
        <topology evidence="1">Single-pass membrane protein</topology>
    </subcellularLocation>
</comment>
<keyword evidence="6 8" id="KW-1133">Transmembrane helix</keyword>
<evidence type="ECO:0000259" key="10">
    <source>
        <dbReference type="PROSITE" id="PS50268"/>
    </source>
</evidence>
<dbReference type="SUPFAM" id="SSF49313">
    <property type="entry name" value="Cadherin-like"/>
    <property type="match status" value="1"/>
</dbReference>
<evidence type="ECO:0000256" key="5">
    <source>
        <dbReference type="ARBA" id="ARBA00022837"/>
    </source>
</evidence>
<evidence type="ECO:0000256" key="2">
    <source>
        <dbReference type="ARBA" id="ARBA00022692"/>
    </source>
</evidence>
<dbReference type="RefSeq" id="WP_122951802.1">
    <property type="nucleotide sequence ID" value="NZ_CP024634.1"/>
</dbReference>
<sequence length="769" mass="83096" precursor="true">MNTFNRFIITALLTLFASQAFAVEPMVIEIERTDETTLAITHDQPIKQIHDGGYYNILIEINKKVYVGIRDSHGNLVADNSKTITAVAPDSDGFAVIWKMTVPEFIDMDRDNLTTIDDIFIAGLGWANNSNEYVSSYSITNFSLCYQNCSLTITSTSAFSTNEKVKSTTHTLTASDPAATFSIIENTSHLFKLSGTNNKILTFDGTNTDYEGKRFYTVKVKASTGDGDDKNTEQTITVTIDNVLEKTITINNQQLSVNENSPINTDVGTVNASGEITNYTITDGNNAGFFKINATTGQIQVAATGLNHETMPSYTLTIKITGTDAEDASAQITININNVDDTVQKAITLTKHSIALGRNAHTVIGVLSTSNTESANLTYSVNDTENFEITGNSLKIKTVTQATGTHPITITVSNGTQNIATQNFTITITAALAMPIVEQFTVIQNGNKGRLISKNGGTVTVSVTTSAESYVWRSELANMESNSGTTFVFDPSSLDIGTKTIKLKVTAGDLSSTRVLQLQLVASYPNDRVDANSNGIADDKEARYSGHEFELLAGTNKKITSLANTRILLGAMGKDSGLLTLEQMKEYIQNNEALTDKSMDTLTTGDIYDYVVEDLSAAGASAEVIIELTTATSKNAKLRKYSLVNGWSDFVVDNNNTIQSKTSTTCTDRNWQTGLITGATCLKLTIKDGGENDTDGEQTSNTGNANGVVESTISIATPISIDDDGNNSSGSGGGCVYNPNAPARFDMGFILLMTLSAYYLIRRKRRFIR</sequence>
<reference evidence="11 12" key="1">
    <citation type="submission" date="2017-11" db="EMBL/GenBank/DDBJ databases">
        <title>Genome sequence of the bacterial symbiont EPR9N from a vent mussel Bathymodiolus thermophilus.</title>
        <authorList>
            <person name="Won Y.-J."/>
        </authorList>
    </citation>
    <scope>NUCLEOTIDE SEQUENCE [LARGE SCALE GENOMIC DNA]</scope>
    <source>
        <strain evidence="11 12">EPR9N</strain>
    </source>
</reference>
<dbReference type="GO" id="GO:0005912">
    <property type="term" value="C:adherens junction"/>
    <property type="evidence" value="ECO:0007669"/>
    <property type="project" value="TreeGrafter"/>
</dbReference>
<feature type="transmembrane region" description="Helical" evidence="8">
    <location>
        <begin position="743"/>
        <end position="761"/>
    </location>
</feature>
<keyword evidence="2 8" id="KW-0812">Transmembrane</keyword>
<dbReference type="GO" id="GO:0008013">
    <property type="term" value="F:beta-catenin binding"/>
    <property type="evidence" value="ECO:0007669"/>
    <property type="project" value="TreeGrafter"/>
</dbReference>
<evidence type="ECO:0000256" key="3">
    <source>
        <dbReference type="ARBA" id="ARBA00022729"/>
    </source>
</evidence>
<feature type="signal peptide" evidence="9">
    <location>
        <begin position="1"/>
        <end position="22"/>
    </location>
</feature>
<evidence type="ECO:0000256" key="4">
    <source>
        <dbReference type="ARBA" id="ARBA00022737"/>
    </source>
</evidence>
<evidence type="ECO:0000256" key="6">
    <source>
        <dbReference type="ARBA" id="ARBA00022989"/>
    </source>
</evidence>
<keyword evidence="5" id="KW-0106">Calcium</keyword>
<dbReference type="PROSITE" id="PS50268">
    <property type="entry name" value="CADHERIN_2"/>
    <property type="match status" value="1"/>
</dbReference>
<organism evidence="11 12">
    <name type="scientific">Bathymodiolus thermophilus thioautotrophic gill symbiont</name>
    <dbReference type="NCBI Taxonomy" id="2360"/>
    <lineage>
        <taxon>Bacteria</taxon>
        <taxon>Pseudomonadati</taxon>
        <taxon>Pseudomonadota</taxon>
        <taxon>Gammaproteobacteria</taxon>
        <taxon>sulfur-oxidizing symbionts</taxon>
    </lineage>
</organism>
<evidence type="ECO:0000256" key="1">
    <source>
        <dbReference type="ARBA" id="ARBA00004167"/>
    </source>
</evidence>
<dbReference type="GO" id="GO:0005509">
    <property type="term" value="F:calcium ion binding"/>
    <property type="evidence" value="ECO:0007669"/>
    <property type="project" value="InterPro"/>
</dbReference>
<proteinExistence type="predicted"/>
<keyword evidence="7 8" id="KW-0472">Membrane</keyword>
<dbReference type="InterPro" id="IPR015919">
    <property type="entry name" value="Cadherin-like_sf"/>
</dbReference>
<dbReference type="GO" id="GO:0016477">
    <property type="term" value="P:cell migration"/>
    <property type="evidence" value="ECO:0007669"/>
    <property type="project" value="TreeGrafter"/>
</dbReference>
<keyword evidence="3 9" id="KW-0732">Signal</keyword>
<dbReference type="KEGG" id="bthg:MS2017_1510"/>
<dbReference type="Pfam" id="PF00028">
    <property type="entry name" value="Cadherin"/>
    <property type="match status" value="1"/>
</dbReference>
<dbReference type="NCBIfam" id="NF033191">
    <property type="entry name" value="JDVT-CTERM"/>
    <property type="match status" value="1"/>
</dbReference>
<dbReference type="GO" id="GO:0000902">
    <property type="term" value="P:cell morphogenesis"/>
    <property type="evidence" value="ECO:0007669"/>
    <property type="project" value="TreeGrafter"/>
</dbReference>
<dbReference type="GO" id="GO:0034332">
    <property type="term" value="P:adherens junction organization"/>
    <property type="evidence" value="ECO:0007669"/>
    <property type="project" value="TreeGrafter"/>
</dbReference>